<protein>
    <submittedName>
        <fullName evidence="2">Uncharacterized protein</fullName>
    </submittedName>
</protein>
<dbReference type="EMBL" id="HBUF01470237">
    <property type="protein sequence ID" value="CAG6744570.1"/>
    <property type="molecule type" value="Transcribed_RNA"/>
</dbReference>
<keyword evidence="1" id="KW-1133">Transmembrane helix</keyword>
<dbReference type="AlphaFoldDB" id="A0A8D9E9R3"/>
<organism evidence="2">
    <name type="scientific">Cacopsylla melanoneura</name>
    <dbReference type="NCBI Taxonomy" id="428564"/>
    <lineage>
        <taxon>Eukaryota</taxon>
        <taxon>Metazoa</taxon>
        <taxon>Ecdysozoa</taxon>
        <taxon>Arthropoda</taxon>
        <taxon>Hexapoda</taxon>
        <taxon>Insecta</taxon>
        <taxon>Pterygota</taxon>
        <taxon>Neoptera</taxon>
        <taxon>Paraneoptera</taxon>
        <taxon>Hemiptera</taxon>
        <taxon>Sternorrhyncha</taxon>
        <taxon>Psylloidea</taxon>
        <taxon>Psyllidae</taxon>
        <taxon>Psyllinae</taxon>
        <taxon>Cacopsylla</taxon>
    </lineage>
</organism>
<evidence type="ECO:0000313" key="2">
    <source>
        <dbReference type="EMBL" id="CAG6744569.1"/>
    </source>
</evidence>
<sequence>MSLMSMPTHVVAIPTFSTNRAICLIIQVLLADFFLVVFKELKESFEELFLLDFVLQSIRMICERFATKFIQKSKLVFSLRVSLFGFSIIFVSIGFLVVFVIFTRTKFISVHIFLIIDCFRSLIVL</sequence>
<keyword evidence="1" id="KW-0812">Transmembrane</keyword>
<proteinExistence type="predicted"/>
<accession>A0A8D9E9R3</accession>
<keyword evidence="1" id="KW-0472">Membrane</keyword>
<feature type="transmembrane region" description="Helical" evidence="1">
    <location>
        <begin position="83"/>
        <end position="102"/>
    </location>
</feature>
<feature type="transmembrane region" description="Helical" evidence="1">
    <location>
        <begin position="21"/>
        <end position="38"/>
    </location>
</feature>
<name>A0A8D9E9R3_9HEMI</name>
<reference evidence="2" key="1">
    <citation type="submission" date="2021-05" db="EMBL/GenBank/DDBJ databases">
        <authorList>
            <person name="Alioto T."/>
            <person name="Alioto T."/>
            <person name="Gomez Garrido J."/>
        </authorList>
    </citation>
    <scope>NUCLEOTIDE SEQUENCE</scope>
</reference>
<dbReference type="EMBL" id="HBUF01470236">
    <property type="protein sequence ID" value="CAG6744569.1"/>
    <property type="molecule type" value="Transcribed_RNA"/>
</dbReference>
<evidence type="ECO:0000256" key="1">
    <source>
        <dbReference type="SAM" id="Phobius"/>
    </source>
</evidence>